<dbReference type="PANTHER" id="PTHR11647">
    <property type="entry name" value="HYDRANTOINASE/DIHYDROPYRIMIDINASE FAMILY MEMBER"/>
    <property type="match status" value="1"/>
</dbReference>
<accession>A0A9D6LSM2</accession>
<dbReference type="GO" id="GO:0016812">
    <property type="term" value="F:hydrolase activity, acting on carbon-nitrogen (but not peptide) bonds, in cyclic amides"/>
    <property type="evidence" value="ECO:0007669"/>
    <property type="project" value="TreeGrafter"/>
</dbReference>
<proteinExistence type="predicted"/>
<evidence type="ECO:0000313" key="3">
    <source>
        <dbReference type="Proteomes" id="UP000808388"/>
    </source>
</evidence>
<protein>
    <submittedName>
        <fullName evidence="2">D-aminoacylase</fullName>
    </submittedName>
</protein>
<dbReference type="GO" id="GO:0016811">
    <property type="term" value="F:hydrolase activity, acting on carbon-nitrogen (but not peptide) bonds, in linear amides"/>
    <property type="evidence" value="ECO:0007669"/>
    <property type="project" value="InterPro"/>
</dbReference>
<dbReference type="InterPro" id="IPR050378">
    <property type="entry name" value="Metallo-dep_Hydrolases_sf"/>
</dbReference>
<dbReference type="SUPFAM" id="SSF51556">
    <property type="entry name" value="Metallo-dependent hydrolases"/>
    <property type="match status" value="1"/>
</dbReference>
<feature type="domain" description="Amidohydrolase 3" evidence="1">
    <location>
        <begin position="414"/>
        <end position="504"/>
    </location>
</feature>
<dbReference type="InterPro" id="IPR032466">
    <property type="entry name" value="Metal_Hydrolase"/>
</dbReference>
<organism evidence="2 3">
    <name type="scientific">Candidatus Sungiibacteriota bacterium</name>
    <dbReference type="NCBI Taxonomy" id="2750080"/>
    <lineage>
        <taxon>Bacteria</taxon>
        <taxon>Candidatus Sungiibacteriota</taxon>
    </lineage>
</organism>
<dbReference type="GO" id="GO:0005829">
    <property type="term" value="C:cytosol"/>
    <property type="evidence" value="ECO:0007669"/>
    <property type="project" value="TreeGrafter"/>
</dbReference>
<dbReference type="CDD" id="cd01297">
    <property type="entry name" value="D-aminoacylase"/>
    <property type="match status" value="1"/>
</dbReference>
<dbReference type="AlphaFoldDB" id="A0A9D6LSM2"/>
<dbReference type="Gene3D" id="2.30.40.10">
    <property type="entry name" value="Urease, subunit C, domain 1"/>
    <property type="match status" value="1"/>
</dbReference>
<dbReference type="Pfam" id="PF07969">
    <property type="entry name" value="Amidohydro_3"/>
    <property type="match status" value="1"/>
</dbReference>
<name>A0A9D6LSM2_9BACT</name>
<sequence length="521" mass="56615">MFDILIKNGTVIDGTGKPGFLGDVGIKDGLIEAVGQIGGGEGKKIIAGEGLYVTPGFIDVTNHSDVTASIFERGRLDSLIRQGITTIIGGNCGVSLAPLIEADLIHAIRKFAPTSSINVNWQSVAEFLSEIEKLHLPINFATLAGHNTIRRGILHERGDPMTLEELAETRLLLQQALRDGALGFSTNLSSAHEHYVLTDELVEICRVMAAEGGVYKTHLRDEGSDLIVSINEALRIGAEAGVPVSISHLKAIGRKSWPLMKQGIHMIENNAREGHKVVFDVSPYASTGSQLYMLLPAWAKAGGFAAMLERLKDFQTKSKIIAELDGMSLHFDLLRVAEAGDGVSSGSTIAELGRRMGLDAKEAMIELLIANRGRISIVGKTLHHKNIELGIISPYSMVASNGSGYSFESAKSRPHPRSFGAFPHFLHSYVKDKKLISWEEAIAKITSLPASFLGIKNRGRIEKRYAADIVLFRPDELRDQATYKNPYRAPVGIEQVMVNGRIVFEHSAVTAESPGEIIKKA</sequence>
<dbReference type="InterPro" id="IPR011059">
    <property type="entry name" value="Metal-dep_hydrolase_composite"/>
</dbReference>
<comment type="caution">
    <text evidence="2">The sequence shown here is derived from an EMBL/GenBank/DDBJ whole genome shotgun (WGS) entry which is preliminary data.</text>
</comment>
<gene>
    <name evidence="2" type="ORF">HY220_01165</name>
</gene>
<dbReference type="Gene3D" id="3.20.20.140">
    <property type="entry name" value="Metal-dependent hydrolases"/>
    <property type="match status" value="1"/>
</dbReference>
<dbReference type="Gene3D" id="3.30.1490.130">
    <property type="entry name" value="D-aminoacylase. Domain 3"/>
    <property type="match status" value="1"/>
</dbReference>
<reference evidence="2" key="1">
    <citation type="submission" date="2020-07" db="EMBL/GenBank/DDBJ databases">
        <title>Huge and variable diversity of episymbiotic CPR bacteria and DPANN archaea in groundwater ecosystems.</title>
        <authorList>
            <person name="He C.Y."/>
            <person name="Keren R."/>
            <person name="Whittaker M."/>
            <person name="Farag I.F."/>
            <person name="Doudna J."/>
            <person name="Cate J.H.D."/>
            <person name="Banfield J.F."/>
        </authorList>
    </citation>
    <scope>NUCLEOTIDE SEQUENCE</scope>
    <source>
        <strain evidence="2">NC_groundwater_972_Pr1_S-0.2um_49_27</strain>
    </source>
</reference>
<dbReference type="PANTHER" id="PTHR11647:SF1">
    <property type="entry name" value="COLLAPSIN RESPONSE MEDIATOR PROTEIN"/>
    <property type="match status" value="1"/>
</dbReference>
<dbReference type="Proteomes" id="UP000808388">
    <property type="component" value="Unassembled WGS sequence"/>
</dbReference>
<dbReference type="InterPro" id="IPR013108">
    <property type="entry name" value="Amidohydro_3"/>
</dbReference>
<evidence type="ECO:0000313" key="2">
    <source>
        <dbReference type="EMBL" id="MBI3627346.1"/>
    </source>
</evidence>
<dbReference type="EMBL" id="JACQCQ010000003">
    <property type="protein sequence ID" value="MBI3627346.1"/>
    <property type="molecule type" value="Genomic_DNA"/>
</dbReference>
<dbReference type="InterPro" id="IPR023100">
    <property type="entry name" value="D-aminoacylase_insert_dom_sf"/>
</dbReference>
<evidence type="ECO:0000259" key="1">
    <source>
        <dbReference type="Pfam" id="PF07969"/>
    </source>
</evidence>
<dbReference type="SUPFAM" id="SSF51338">
    <property type="entry name" value="Composite domain of metallo-dependent hydrolases"/>
    <property type="match status" value="1"/>
</dbReference>